<comment type="caution">
    <text evidence="2">The sequence shown here is derived from an EMBL/GenBank/DDBJ whole genome shotgun (WGS) entry which is preliminary data.</text>
</comment>
<dbReference type="GO" id="GO:0005739">
    <property type="term" value="C:mitochondrion"/>
    <property type="evidence" value="ECO:0007669"/>
    <property type="project" value="TreeGrafter"/>
</dbReference>
<dbReference type="InterPro" id="IPR036621">
    <property type="entry name" value="Anticodon-bd_dom_sf"/>
</dbReference>
<dbReference type="InterPro" id="IPR004154">
    <property type="entry name" value="Anticodon-bd"/>
</dbReference>
<sequence length="469" mass="52999">MLPTIENAGQFLAAASCVASWTIKRFQRRVNLFRDGVCYNKRQFAAESAAQKQDILTDLCQRRHFISGDGLTYTSLMQGSHTLGPLGVEMRRSLVSQWWNSVILSREDVLPIDTLHLLPREANLSKSLVMALNLEHIKGHILNQNVNHEQLISSLQGPAGNCGFLRQELLYGALMEYAPCLELWNKKLPFGLAEIGKCFHSVPAEENVGKNPSRTGERMVASLVWFSSPKTSGQWLDFWHRQRLQWWQKFAQTPSDFSSSELQDEEGRRNTLIQYRFPWGTETIEILCNIGDSVLTQMHSGSSTKLQARDGRKSVIPHLMWVSGNLDRGLLAFLFDALQQRESPPIRGKGLRREVLKLHPTLAPVKVAVDMGTGPAVDLRLVCQGLSAELREHGMFIWPGYMEGTHSPMEQLFTRYDEMGVLFTVLVSENTLENGLLQLRNRDTSLRETVHVSKVTDLVVQHITAAKKL</sequence>
<dbReference type="AlphaFoldDB" id="A0A8T2JUN4"/>
<dbReference type="InterPro" id="IPR045864">
    <property type="entry name" value="aa-tRNA-synth_II/BPL/LPL"/>
</dbReference>
<dbReference type="Gene3D" id="3.30.930.10">
    <property type="entry name" value="Bira Bifunctional Protein, Domain 2"/>
    <property type="match status" value="1"/>
</dbReference>
<dbReference type="Pfam" id="PF03129">
    <property type="entry name" value="HGTP_anticodon"/>
    <property type="match status" value="1"/>
</dbReference>
<dbReference type="OrthoDB" id="57698at2759"/>
<feature type="domain" description="Anticodon-binding" evidence="1">
    <location>
        <begin position="375"/>
        <end position="460"/>
    </location>
</feature>
<dbReference type="PANTHER" id="PTHR10745:SF8">
    <property type="entry name" value="DNA POLYMERASE SUBUNIT GAMMA-2, MITOCHONDRIAL"/>
    <property type="match status" value="1"/>
</dbReference>
<organism evidence="2 3">
    <name type="scientific">Hymenochirus boettgeri</name>
    <name type="common">Congo dwarf clawed frog</name>
    <dbReference type="NCBI Taxonomy" id="247094"/>
    <lineage>
        <taxon>Eukaryota</taxon>
        <taxon>Metazoa</taxon>
        <taxon>Chordata</taxon>
        <taxon>Craniata</taxon>
        <taxon>Vertebrata</taxon>
        <taxon>Euteleostomi</taxon>
        <taxon>Amphibia</taxon>
        <taxon>Batrachia</taxon>
        <taxon>Anura</taxon>
        <taxon>Pipoidea</taxon>
        <taxon>Pipidae</taxon>
        <taxon>Pipinae</taxon>
        <taxon>Hymenochirus</taxon>
    </lineage>
</organism>
<dbReference type="EMBL" id="JAACNH010000003">
    <property type="protein sequence ID" value="KAG8446066.1"/>
    <property type="molecule type" value="Genomic_DNA"/>
</dbReference>
<gene>
    <name evidence="2" type="ORF">GDO86_013802</name>
</gene>
<reference evidence="2" key="1">
    <citation type="thesis" date="2020" institute="ProQuest LLC" country="789 East Eisenhower Parkway, Ann Arbor, MI, USA">
        <title>Comparative Genomics and Chromosome Evolution.</title>
        <authorList>
            <person name="Mudd A.B."/>
        </authorList>
    </citation>
    <scope>NUCLEOTIDE SEQUENCE</scope>
    <source>
        <strain evidence="2">Female2</strain>
        <tissue evidence="2">Blood</tissue>
    </source>
</reference>
<keyword evidence="3" id="KW-1185">Reference proteome</keyword>
<dbReference type="Gene3D" id="3.40.50.800">
    <property type="entry name" value="Anticodon-binding domain"/>
    <property type="match status" value="1"/>
</dbReference>
<evidence type="ECO:0000313" key="2">
    <source>
        <dbReference type="EMBL" id="KAG8446066.1"/>
    </source>
</evidence>
<dbReference type="GO" id="GO:0006264">
    <property type="term" value="P:mitochondrial DNA replication"/>
    <property type="evidence" value="ECO:0007669"/>
    <property type="project" value="TreeGrafter"/>
</dbReference>
<name>A0A8T2JUN4_9PIPI</name>
<dbReference type="SUPFAM" id="SSF55681">
    <property type="entry name" value="Class II aaRS and biotin synthetases"/>
    <property type="match status" value="1"/>
</dbReference>
<evidence type="ECO:0000313" key="3">
    <source>
        <dbReference type="Proteomes" id="UP000812440"/>
    </source>
</evidence>
<dbReference type="SUPFAM" id="SSF52954">
    <property type="entry name" value="Class II aaRS ABD-related"/>
    <property type="match status" value="1"/>
</dbReference>
<accession>A0A8T2JUN4</accession>
<dbReference type="InterPro" id="IPR027031">
    <property type="entry name" value="Gly-tRNA_synthase/POLG2"/>
</dbReference>
<proteinExistence type="predicted"/>
<dbReference type="Proteomes" id="UP000812440">
    <property type="component" value="Chromosome 8_10"/>
</dbReference>
<protein>
    <recommendedName>
        <fullName evidence="1">Anticodon-binding domain-containing protein</fullName>
    </recommendedName>
</protein>
<dbReference type="PANTHER" id="PTHR10745">
    <property type="entry name" value="GLYCYL-TRNA SYNTHETASE/DNA POLYMERASE SUBUNIT GAMMA-2"/>
    <property type="match status" value="1"/>
</dbReference>
<evidence type="ECO:0000259" key="1">
    <source>
        <dbReference type="Pfam" id="PF03129"/>
    </source>
</evidence>